<dbReference type="GO" id="GO:0005524">
    <property type="term" value="F:ATP binding"/>
    <property type="evidence" value="ECO:0007669"/>
    <property type="project" value="UniProtKB-KW"/>
</dbReference>
<feature type="domain" description="Cytidyltransferase-like" evidence="8">
    <location>
        <begin position="5"/>
        <end position="137"/>
    </location>
</feature>
<dbReference type="EC" id="2.7.7.3" evidence="7"/>
<evidence type="ECO:0000256" key="4">
    <source>
        <dbReference type="ARBA" id="ARBA00022741"/>
    </source>
</evidence>
<dbReference type="EMBL" id="JACDUO010000001">
    <property type="protein sequence ID" value="MBA2863635.1"/>
    <property type="molecule type" value="Genomic_DNA"/>
</dbReference>
<dbReference type="Proteomes" id="UP000239462">
    <property type="component" value="Chromosome"/>
</dbReference>
<keyword evidence="1 7" id="KW-0963">Cytoplasm</keyword>
<dbReference type="InterPro" id="IPR050385">
    <property type="entry name" value="Archaeal_FAD_synthase"/>
</dbReference>
<dbReference type="InterPro" id="IPR004821">
    <property type="entry name" value="Cyt_trans-like"/>
</dbReference>
<keyword evidence="4 7" id="KW-0547">Nucleotide-binding</keyword>
<dbReference type="GO" id="GO:0004595">
    <property type="term" value="F:pantetheine-phosphate adenylyltransferase activity"/>
    <property type="evidence" value="ECO:0007669"/>
    <property type="project" value="UniProtKB-UniRule"/>
</dbReference>
<dbReference type="PANTHER" id="PTHR43793:SF1">
    <property type="entry name" value="FAD SYNTHASE"/>
    <property type="match status" value="1"/>
</dbReference>
<reference evidence="9" key="2">
    <citation type="submission" date="2018-02" db="EMBL/GenBank/DDBJ databases">
        <title>Complete genome sequence of the Methanococcus maripaludis type strain JJ (DSM 2067), a model for selenoprotein synthesis in Archaea.</title>
        <authorList>
            <person name="Poehlein A."/>
            <person name="Heym D."/>
            <person name="Quitzke V."/>
            <person name="Fersch J."/>
            <person name="Daniel R."/>
            <person name="Rother M."/>
        </authorList>
    </citation>
    <scope>NUCLEOTIDE SEQUENCE [LARGE SCALE GENOMIC DNA]</scope>
    <source>
        <strain evidence="9">DSM 2067</strain>
    </source>
</reference>
<keyword evidence="5 7" id="KW-0067">ATP-binding</keyword>
<reference evidence="11 14" key="3">
    <citation type="submission" date="2020-08" db="EMBL/GenBank/DDBJ databases">
        <title>Genomic Encyclopedia of Type Strains, Phase IV (KMG-V): Genome sequencing to study the core and pangenomes of soil and plant-associated prokaryotes.</title>
        <authorList>
            <person name="Whitman W."/>
        </authorList>
    </citation>
    <scope>NUCLEOTIDE SEQUENCE [LARGE SCALE GENOMIC DNA]</scope>
    <source>
        <strain evidence="10 13">C13</strain>
        <strain evidence="11 14">D1</strain>
    </source>
</reference>
<evidence type="ECO:0000256" key="7">
    <source>
        <dbReference type="HAMAP-Rule" id="MF_00647"/>
    </source>
</evidence>
<dbReference type="EMBL" id="JACHED010000001">
    <property type="protein sequence ID" value="MBB6496359.1"/>
    <property type="molecule type" value="Genomic_DNA"/>
</dbReference>
<keyword evidence="3 7" id="KW-0548">Nucleotidyltransferase</keyword>
<reference evidence="12" key="1">
    <citation type="journal article" date="2018" name="Genome Announc.">
        <title>Complete Genome Sequence of the Methanococcus maripaludis Type Strain JJ (DSM 2067), a Model for Selenoprotein Synthesis in Archaea.</title>
        <authorList>
            <person name="Poehlein A."/>
            <person name="Heym D."/>
            <person name="Quitzke V."/>
            <person name="Fersch J."/>
            <person name="Daniel R."/>
            <person name="Rother M."/>
        </authorList>
    </citation>
    <scope>NUCLEOTIDE SEQUENCE [LARGE SCALE GENOMIC DNA]</scope>
    <source>
        <strain evidence="12">DSM 2067</strain>
    </source>
</reference>
<evidence type="ECO:0000256" key="6">
    <source>
        <dbReference type="ARBA" id="ARBA00022993"/>
    </source>
</evidence>
<sequence>MNNVVIGGTFDILHKGHENLLMHASKFGKLFIGITSDDFIKSYKKHDVNSLNVRKNNLKKFLDTNKIDYEIMVINDVYGNSISENYDIIVVTPETKENAETINKIRVKNGLKPLIIEVYDFLMAKDNVPISTTRIRNGEIDKQGNLKR</sequence>
<dbReference type="Pfam" id="PF01467">
    <property type="entry name" value="CTP_transf_like"/>
    <property type="match status" value="1"/>
</dbReference>
<evidence type="ECO:0000313" key="12">
    <source>
        <dbReference type="Proteomes" id="UP000239462"/>
    </source>
</evidence>
<dbReference type="Proteomes" id="UP000567099">
    <property type="component" value="Unassembled WGS sequence"/>
</dbReference>
<dbReference type="Proteomes" id="UP000590564">
    <property type="component" value="Unassembled WGS sequence"/>
</dbReference>
<dbReference type="GO" id="GO:0005737">
    <property type="term" value="C:cytoplasm"/>
    <property type="evidence" value="ECO:0007669"/>
    <property type="project" value="UniProtKB-SubCell"/>
</dbReference>
<dbReference type="InterPro" id="IPR014729">
    <property type="entry name" value="Rossmann-like_a/b/a_fold"/>
</dbReference>
<dbReference type="HAMAP" id="MF_00647">
    <property type="entry name" value="PPAT_arch"/>
    <property type="match status" value="1"/>
</dbReference>
<proteinExistence type="inferred from homology"/>
<evidence type="ECO:0000256" key="2">
    <source>
        <dbReference type="ARBA" id="ARBA00022679"/>
    </source>
</evidence>
<organism evidence="9 12">
    <name type="scientific">Methanococcus maripaludis</name>
    <name type="common">Methanococcus deltae</name>
    <dbReference type="NCBI Taxonomy" id="39152"/>
    <lineage>
        <taxon>Archaea</taxon>
        <taxon>Methanobacteriati</taxon>
        <taxon>Methanobacteriota</taxon>
        <taxon>Methanomada group</taxon>
        <taxon>Methanococci</taxon>
        <taxon>Methanococcales</taxon>
        <taxon>Methanococcaceae</taxon>
        <taxon>Methanococcus</taxon>
    </lineage>
</organism>
<protein>
    <recommendedName>
        <fullName evidence="7">Phosphopantetheine adenylyltransferase</fullName>
        <ecNumber evidence="7">2.7.7.3</ecNumber>
    </recommendedName>
    <alternativeName>
        <fullName evidence="7">Dephospho-CoA pyrophosphorylase</fullName>
    </alternativeName>
    <alternativeName>
        <fullName evidence="7">Pantetheine-phosphate adenylyltransferase</fullName>
        <shortName evidence="7">PPAT</shortName>
    </alternativeName>
</protein>
<evidence type="ECO:0000256" key="1">
    <source>
        <dbReference type="ARBA" id="ARBA00022490"/>
    </source>
</evidence>
<evidence type="ECO:0000313" key="11">
    <source>
        <dbReference type="EMBL" id="MBB6496359.1"/>
    </source>
</evidence>
<comment type="pathway">
    <text evidence="7">Cofactor biosynthesis; coenzyme A biosynthesis.</text>
</comment>
<dbReference type="GeneID" id="36102835"/>
<keyword evidence="6 7" id="KW-0173">Coenzyme A biosynthesis</keyword>
<name>A0A2L1CCR8_METMI</name>
<evidence type="ECO:0000313" key="10">
    <source>
        <dbReference type="EMBL" id="MBA2863635.1"/>
    </source>
</evidence>
<dbReference type="SUPFAM" id="SSF52374">
    <property type="entry name" value="Nucleotidylyl transferase"/>
    <property type="match status" value="1"/>
</dbReference>
<dbReference type="PANTHER" id="PTHR43793">
    <property type="entry name" value="FAD SYNTHASE"/>
    <property type="match status" value="1"/>
</dbReference>
<gene>
    <name evidence="7" type="primary">coaD</name>
    <name evidence="10" type="ORF">HNP94_000635</name>
    <name evidence="11" type="ORF">HNP96_000380</name>
    <name evidence="9" type="ORF">MMJJ_17520</name>
</gene>
<dbReference type="NCBIfam" id="NF001985">
    <property type="entry name" value="PRK00777.1"/>
    <property type="match status" value="1"/>
</dbReference>
<comment type="function">
    <text evidence="7">Reversibly transfers an adenylyl group from ATP to 4'-phosphopantetheine, yielding dephospho-CoA (dPCoA) and pyrophosphate.</text>
</comment>
<evidence type="ECO:0000256" key="3">
    <source>
        <dbReference type="ARBA" id="ARBA00022695"/>
    </source>
</evidence>
<evidence type="ECO:0000313" key="14">
    <source>
        <dbReference type="Proteomes" id="UP000590564"/>
    </source>
</evidence>
<dbReference type="NCBIfam" id="TIGR00125">
    <property type="entry name" value="cyt_tran_rel"/>
    <property type="match status" value="1"/>
</dbReference>
<dbReference type="RefSeq" id="WP_104838479.1">
    <property type="nucleotide sequence ID" value="NZ_CP026606.1"/>
</dbReference>
<dbReference type="AlphaFoldDB" id="A0A2L1CCR8"/>
<comment type="catalytic activity">
    <reaction evidence="7">
        <text>(R)-4'-phosphopantetheine + ATP + H(+) = 3'-dephospho-CoA + diphosphate</text>
        <dbReference type="Rhea" id="RHEA:19801"/>
        <dbReference type="ChEBI" id="CHEBI:15378"/>
        <dbReference type="ChEBI" id="CHEBI:30616"/>
        <dbReference type="ChEBI" id="CHEBI:33019"/>
        <dbReference type="ChEBI" id="CHEBI:57328"/>
        <dbReference type="ChEBI" id="CHEBI:61723"/>
        <dbReference type="EC" id="2.7.7.3"/>
    </reaction>
</comment>
<dbReference type="EMBL" id="CP026606">
    <property type="protein sequence ID" value="AVB77123.1"/>
    <property type="molecule type" value="Genomic_DNA"/>
</dbReference>
<comment type="similarity">
    <text evidence="7">Belongs to the eukaryotic CoaD family.</text>
</comment>
<evidence type="ECO:0000313" key="13">
    <source>
        <dbReference type="Proteomes" id="UP000567099"/>
    </source>
</evidence>
<dbReference type="Gene3D" id="3.40.50.620">
    <property type="entry name" value="HUPs"/>
    <property type="match status" value="1"/>
</dbReference>
<dbReference type="InterPro" id="IPR023540">
    <property type="entry name" value="PPAT_arch"/>
</dbReference>
<evidence type="ECO:0000259" key="8">
    <source>
        <dbReference type="Pfam" id="PF01467"/>
    </source>
</evidence>
<comment type="subcellular location">
    <subcellularLocation>
        <location evidence="7">Cytoplasm</location>
    </subcellularLocation>
</comment>
<dbReference type="GO" id="GO:0015937">
    <property type="term" value="P:coenzyme A biosynthetic process"/>
    <property type="evidence" value="ECO:0007669"/>
    <property type="project" value="UniProtKB-UniRule"/>
</dbReference>
<evidence type="ECO:0000313" key="9">
    <source>
        <dbReference type="EMBL" id="AVB77123.1"/>
    </source>
</evidence>
<dbReference type="UniPathway" id="UPA00241"/>
<dbReference type="KEGG" id="mmad:MMJJ_17520"/>
<accession>A0A2L1CCR8</accession>
<evidence type="ECO:0000256" key="5">
    <source>
        <dbReference type="ARBA" id="ARBA00022840"/>
    </source>
</evidence>
<keyword evidence="2 7" id="KW-0808">Transferase</keyword>